<feature type="domain" description="Integrase catalytic" evidence="1">
    <location>
        <begin position="2"/>
        <end position="34"/>
    </location>
</feature>
<accession>A0ABW8ZEG3</accession>
<evidence type="ECO:0000313" key="2">
    <source>
        <dbReference type="EMBL" id="MFL9881396.1"/>
    </source>
</evidence>
<organism evidence="2 3">
    <name type="scientific">Herbaspirillum rhizosphaerae</name>
    <dbReference type="NCBI Taxonomy" id="346179"/>
    <lineage>
        <taxon>Bacteria</taxon>
        <taxon>Pseudomonadati</taxon>
        <taxon>Pseudomonadota</taxon>
        <taxon>Betaproteobacteria</taxon>
        <taxon>Burkholderiales</taxon>
        <taxon>Oxalobacteraceae</taxon>
        <taxon>Herbaspirillum</taxon>
    </lineage>
</organism>
<name>A0ABW8ZEG3_9BURK</name>
<evidence type="ECO:0000313" key="3">
    <source>
        <dbReference type="Proteomes" id="UP001629214"/>
    </source>
</evidence>
<dbReference type="Proteomes" id="UP001629214">
    <property type="component" value="Unassembled WGS sequence"/>
</dbReference>
<dbReference type="InterPro" id="IPR001584">
    <property type="entry name" value="Integrase_cat-core"/>
</dbReference>
<dbReference type="RefSeq" id="WP_408170733.1">
    <property type="nucleotide sequence ID" value="NZ_JAQQFR010000040.1"/>
</dbReference>
<keyword evidence="3" id="KW-1185">Reference proteome</keyword>
<feature type="non-terminal residue" evidence="2">
    <location>
        <position position="1"/>
    </location>
</feature>
<evidence type="ECO:0000259" key="1">
    <source>
        <dbReference type="Pfam" id="PF13683"/>
    </source>
</evidence>
<dbReference type="Pfam" id="PF13683">
    <property type="entry name" value="rve_3"/>
    <property type="match status" value="1"/>
</dbReference>
<proteinExistence type="predicted"/>
<protein>
    <submittedName>
        <fullName evidence="2">Integrase core domain-containing protein</fullName>
    </submittedName>
</protein>
<sequence>EIFYSLKEAMILIERWRYHYNHIRPHSSLGFKPPAPLVTLPSDLGRPMQKY</sequence>
<gene>
    <name evidence="2" type="ORF">PQR63_23600</name>
</gene>
<reference evidence="2 3" key="1">
    <citation type="journal article" date="2024" name="Chem. Sci.">
        <title>Discovery of megapolipeptins by genome mining of a Burkholderiales bacteria collection.</title>
        <authorList>
            <person name="Paulo B.S."/>
            <person name="Recchia M.J.J."/>
            <person name="Lee S."/>
            <person name="Fergusson C.H."/>
            <person name="Romanowski S.B."/>
            <person name="Hernandez A."/>
            <person name="Krull N."/>
            <person name="Liu D.Y."/>
            <person name="Cavanagh H."/>
            <person name="Bos A."/>
            <person name="Gray C.A."/>
            <person name="Murphy B.T."/>
            <person name="Linington R.G."/>
            <person name="Eustaquio A.S."/>
        </authorList>
    </citation>
    <scope>NUCLEOTIDE SEQUENCE [LARGE SCALE GENOMIC DNA]</scope>
    <source>
        <strain evidence="2 3">RL21-008-BIB-B</strain>
    </source>
</reference>
<dbReference type="EMBL" id="JAQQFR010000040">
    <property type="protein sequence ID" value="MFL9881396.1"/>
    <property type="molecule type" value="Genomic_DNA"/>
</dbReference>
<comment type="caution">
    <text evidence="2">The sequence shown here is derived from an EMBL/GenBank/DDBJ whole genome shotgun (WGS) entry which is preliminary data.</text>
</comment>
<dbReference type="InterPro" id="IPR012337">
    <property type="entry name" value="RNaseH-like_sf"/>
</dbReference>
<dbReference type="SUPFAM" id="SSF53098">
    <property type="entry name" value="Ribonuclease H-like"/>
    <property type="match status" value="1"/>
</dbReference>